<dbReference type="HOGENOM" id="CLU_492312_0_0_2"/>
<dbReference type="Proteomes" id="UP000033048">
    <property type="component" value="Chromosome"/>
</dbReference>
<dbReference type="Pfam" id="PF17862">
    <property type="entry name" value="AAA_lid_3"/>
    <property type="match status" value="1"/>
</dbReference>
<dbReference type="SMART" id="SM00382">
    <property type="entry name" value="AAA"/>
    <property type="match status" value="1"/>
</dbReference>
<dbReference type="PANTHER" id="PTHR23077">
    <property type="entry name" value="AAA-FAMILY ATPASE"/>
    <property type="match status" value="1"/>
</dbReference>
<dbReference type="InterPro" id="IPR003593">
    <property type="entry name" value="AAA+_ATPase"/>
</dbReference>
<dbReference type="Pfam" id="PF00004">
    <property type="entry name" value="AAA"/>
    <property type="match status" value="1"/>
</dbReference>
<dbReference type="EC" id="3.4.24.-" evidence="4"/>
<name>A0A0E3WZR1_METMT</name>
<feature type="domain" description="AAA+ ATPase" evidence="3">
    <location>
        <begin position="165"/>
        <end position="309"/>
    </location>
</feature>
<keyword evidence="5" id="KW-1185">Reference proteome</keyword>
<dbReference type="InterPro" id="IPR003959">
    <property type="entry name" value="ATPase_AAA_core"/>
</dbReference>
<organism evidence="4 5">
    <name type="scientific">Methanococcoides methylutens MM1</name>
    <dbReference type="NCBI Taxonomy" id="1434104"/>
    <lineage>
        <taxon>Archaea</taxon>
        <taxon>Methanobacteriati</taxon>
        <taxon>Methanobacteriota</taxon>
        <taxon>Stenosarchaea group</taxon>
        <taxon>Methanomicrobia</taxon>
        <taxon>Methanosarcinales</taxon>
        <taxon>Methanosarcinaceae</taxon>
        <taxon>Methanococcoides</taxon>
    </lineage>
</organism>
<dbReference type="KEGG" id="mmet:MCMEM_0462"/>
<dbReference type="GO" id="GO:0016887">
    <property type="term" value="F:ATP hydrolysis activity"/>
    <property type="evidence" value="ECO:0007669"/>
    <property type="project" value="InterPro"/>
</dbReference>
<accession>A0A0E3WZR1</accession>
<protein>
    <submittedName>
        <fullName evidence="4">Cell division protein FtsH</fullName>
        <ecNumber evidence="4">3.4.24.-</ecNumber>
    </submittedName>
</protein>
<dbReference type="STRING" id="1434104.MCMEM_0462"/>
<keyword evidence="2" id="KW-0067">ATP-binding</keyword>
<keyword evidence="4" id="KW-0132">Cell division</keyword>
<dbReference type="Gene3D" id="1.10.8.60">
    <property type="match status" value="1"/>
</dbReference>
<dbReference type="InterPro" id="IPR041569">
    <property type="entry name" value="AAA_lid_3"/>
</dbReference>
<reference evidence="4 5" key="1">
    <citation type="submission" date="2014-07" db="EMBL/GenBank/DDBJ databases">
        <title>Methanogenic archaea and the global carbon cycle.</title>
        <authorList>
            <person name="Henriksen J.R."/>
            <person name="Luke J."/>
            <person name="Reinhart S."/>
            <person name="Benedict M.N."/>
            <person name="Youngblut N.D."/>
            <person name="Metcalf M.E."/>
            <person name="Whitaker R.J."/>
            <person name="Metcalf W.W."/>
        </authorList>
    </citation>
    <scope>NUCLEOTIDE SEQUENCE [LARGE SCALE GENOMIC DNA]</scope>
    <source>
        <strain evidence="4 5">MM1</strain>
    </source>
</reference>
<dbReference type="AlphaFoldDB" id="A0A0E3WZR1"/>
<dbReference type="GeneID" id="24892955"/>
<evidence type="ECO:0000313" key="4">
    <source>
        <dbReference type="EMBL" id="AKB84515.1"/>
    </source>
</evidence>
<dbReference type="OrthoDB" id="359528at2157"/>
<evidence type="ECO:0000313" key="5">
    <source>
        <dbReference type="Proteomes" id="UP000033048"/>
    </source>
</evidence>
<evidence type="ECO:0000256" key="1">
    <source>
        <dbReference type="ARBA" id="ARBA00022741"/>
    </source>
</evidence>
<dbReference type="Gene3D" id="3.40.50.300">
    <property type="entry name" value="P-loop containing nucleotide triphosphate hydrolases"/>
    <property type="match status" value="1"/>
</dbReference>
<dbReference type="GO" id="GO:0005524">
    <property type="term" value="F:ATP binding"/>
    <property type="evidence" value="ECO:0007669"/>
    <property type="project" value="UniProtKB-KW"/>
</dbReference>
<sequence>MTGKDFDLTQWLEEISDKYEVRLSVREGKEWVDRKELIDKNIEYYILKADPGEEEIRHYFNSEDVQKVGEWKRYAFTIIGNNREIYSPKPEIDIKIILELPSNCIDIIPWEKMGQVTLSVETLDYVNERDGFKPVKANKIAGLEEQKNRLKRFLGITNEEWGLSDETGIILQGPPGTGKTELVIEICQEMYGSIPVMISGPEILSKWVGESERMLRKKFEEARDGNHRLLYIDELDAIARTRSESSENYSAQIVAQLLVLLDGAKAKQERERNNPLKVIASTNISHVIDPALRRPGRLGSRPVYFEMPCNHERKAILHHYLEKIYCNGKDKLSPDLQNFIVGRDLKLLDEVIDKTEGFTGADLEDLVREAVVQVQENDQSVLDLKILGDTLEEFSLAKGIKSEDFSESELEATLDIPGLDIKTLIFELEDNHINPRDVAKDYFKKLKATKESNEDFKFRYKEVGPRDILEDNPIIAKENVVEAFKHSEDERICLYIKNTENIVKARKYSPLIDRLIGVINEQLLQWDQENLLILDYISETSDRITNMNKESIE</sequence>
<dbReference type="InterPro" id="IPR050168">
    <property type="entry name" value="AAA_ATPase_domain"/>
</dbReference>
<evidence type="ECO:0000256" key="2">
    <source>
        <dbReference type="ARBA" id="ARBA00022840"/>
    </source>
</evidence>
<dbReference type="PANTHER" id="PTHR23077:SF171">
    <property type="entry name" value="NUCLEAR VALOSIN-CONTAINING PROTEIN-LIKE"/>
    <property type="match status" value="1"/>
</dbReference>
<gene>
    <name evidence="4" type="ORF">MCMEM_0462</name>
</gene>
<dbReference type="RefSeq" id="WP_048204714.1">
    <property type="nucleotide sequence ID" value="NZ_CP009518.1"/>
</dbReference>
<dbReference type="EMBL" id="CP009518">
    <property type="protein sequence ID" value="AKB84515.1"/>
    <property type="molecule type" value="Genomic_DNA"/>
</dbReference>
<dbReference type="InterPro" id="IPR027417">
    <property type="entry name" value="P-loop_NTPase"/>
</dbReference>
<evidence type="ECO:0000259" key="3">
    <source>
        <dbReference type="SMART" id="SM00382"/>
    </source>
</evidence>
<proteinExistence type="predicted"/>
<keyword evidence="4" id="KW-0378">Hydrolase</keyword>
<keyword evidence="1" id="KW-0547">Nucleotide-binding</keyword>
<dbReference type="SUPFAM" id="SSF52540">
    <property type="entry name" value="P-loop containing nucleoside triphosphate hydrolases"/>
    <property type="match status" value="1"/>
</dbReference>
<dbReference type="GO" id="GO:0051301">
    <property type="term" value="P:cell division"/>
    <property type="evidence" value="ECO:0007669"/>
    <property type="project" value="UniProtKB-KW"/>
</dbReference>
<keyword evidence="4" id="KW-0131">Cell cycle</keyword>